<protein>
    <submittedName>
        <fullName evidence="2">Uncharacterized protein</fullName>
    </submittedName>
</protein>
<evidence type="ECO:0000313" key="2">
    <source>
        <dbReference type="EMBL" id="MEZ6852838.1"/>
    </source>
</evidence>
<reference evidence="2 3" key="1">
    <citation type="submission" date="2024-07" db="EMBL/GenBank/DDBJ databases">
        <title>Active virus-host system and metabolic interactions in a Lokiarchaeon culture.</title>
        <authorList>
            <person name="Ponce Toledo R.I."/>
            <person name="Rodrigues Oliveira T."/>
            <person name="Schleper C."/>
        </authorList>
    </citation>
    <scope>NUCLEOTIDE SEQUENCE [LARGE SCALE GENOMIC DNA]</scope>
    <source>
        <strain evidence="2 3">B35</strain>
    </source>
</reference>
<evidence type="ECO:0000256" key="1">
    <source>
        <dbReference type="SAM" id="MobiDB-lite"/>
    </source>
</evidence>
<keyword evidence="3" id="KW-1185">Reference proteome</keyword>
<dbReference type="Proteomes" id="UP001568358">
    <property type="component" value="Unassembled WGS sequence"/>
</dbReference>
<sequence length="55" mass="6270">MNLFKTLERLFVAVVFAESGDSEMASLIVNEQKRKKATSKKQASENARKRPQMRA</sequence>
<gene>
    <name evidence="2" type="ORF">AB2Z07_04705</name>
</gene>
<evidence type="ECO:0000313" key="3">
    <source>
        <dbReference type="Proteomes" id="UP001568358"/>
    </source>
</evidence>
<dbReference type="RefSeq" id="WP_020002170.1">
    <property type="nucleotide sequence ID" value="NZ_CP192217.1"/>
</dbReference>
<proteinExistence type="predicted"/>
<dbReference type="EMBL" id="JBFSOO010000003">
    <property type="protein sequence ID" value="MEZ6852838.1"/>
    <property type="molecule type" value="Genomic_DNA"/>
</dbReference>
<organism evidence="2 3">
    <name type="scientific">Halodesulfovibrio aestuarii</name>
    <dbReference type="NCBI Taxonomy" id="126333"/>
    <lineage>
        <taxon>Bacteria</taxon>
        <taxon>Pseudomonadati</taxon>
        <taxon>Thermodesulfobacteriota</taxon>
        <taxon>Desulfovibrionia</taxon>
        <taxon>Desulfovibrionales</taxon>
        <taxon>Desulfovibrionaceae</taxon>
        <taxon>Halodesulfovibrio</taxon>
    </lineage>
</organism>
<name>A0ABV4JTQ1_9BACT</name>
<accession>A0ABV4JTQ1</accession>
<feature type="region of interest" description="Disordered" evidence="1">
    <location>
        <begin position="32"/>
        <end position="55"/>
    </location>
</feature>
<comment type="caution">
    <text evidence="2">The sequence shown here is derived from an EMBL/GenBank/DDBJ whole genome shotgun (WGS) entry which is preliminary data.</text>
</comment>